<dbReference type="Pfam" id="PF00487">
    <property type="entry name" value="FA_desaturase"/>
    <property type="match status" value="1"/>
</dbReference>
<evidence type="ECO:0000259" key="2">
    <source>
        <dbReference type="Pfam" id="PF00487"/>
    </source>
</evidence>
<keyword evidence="1" id="KW-0812">Transmembrane</keyword>
<organism evidence="3 4">
    <name type="scientific">Methyloceanibacter stevinii</name>
    <dbReference type="NCBI Taxonomy" id="1774970"/>
    <lineage>
        <taxon>Bacteria</taxon>
        <taxon>Pseudomonadati</taxon>
        <taxon>Pseudomonadota</taxon>
        <taxon>Alphaproteobacteria</taxon>
        <taxon>Hyphomicrobiales</taxon>
        <taxon>Hyphomicrobiaceae</taxon>
        <taxon>Methyloceanibacter</taxon>
    </lineage>
</organism>
<dbReference type="PANTHER" id="PTHR19353:SF19">
    <property type="entry name" value="DELTA(5) FATTY ACID DESATURASE C-RELATED"/>
    <property type="match status" value="1"/>
</dbReference>
<keyword evidence="4" id="KW-1185">Reference proteome</keyword>
<sequence>MSVSVVAEPAITEISRDQPNAPADREALKKIRPYQGMVAWPTVFLAIGIVASFVAVCTLGTLGIIPLWLGLILNSLILYADQTPLHEACHGNIAGKHSRYLWLNHLVGYVCGTILLHEYKAFRYMHLAHHRETNDPELDPDHWVAVNNPFLLVWRCLTIVFVYHNYFWRHIAFHPQVPGMRSLSIQIALMNGLYYAVIIGLCVIGYWREVLMLWVLPHIFASALIIYFFAYLPHKPHKVRERYRDTNVFWVHGKIIEPVVDWLYLFQNFHLIHHLFPRIPFYKYKDAFADLRPVLEKEHAHIYEYDFGPHREAATEAR</sequence>
<dbReference type="STRING" id="1774970.AUC70_13640"/>
<dbReference type="EMBL" id="LPWE01000003">
    <property type="protein sequence ID" value="ODR96831.1"/>
    <property type="molecule type" value="Genomic_DNA"/>
</dbReference>
<feature type="transmembrane region" description="Helical" evidence="1">
    <location>
        <begin position="150"/>
        <end position="168"/>
    </location>
</feature>
<feature type="transmembrane region" description="Helical" evidence="1">
    <location>
        <begin position="188"/>
        <end position="207"/>
    </location>
</feature>
<dbReference type="GO" id="GO:0016020">
    <property type="term" value="C:membrane"/>
    <property type="evidence" value="ECO:0007669"/>
    <property type="project" value="TreeGrafter"/>
</dbReference>
<evidence type="ECO:0000256" key="1">
    <source>
        <dbReference type="SAM" id="Phobius"/>
    </source>
</evidence>
<dbReference type="Proteomes" id="UP000094172">
    <property type="component" value="Unassembled WGS sequence"/>
</dbReference>
<dbReference type="InterPro" id="IPR012171">
    <property type="entry name" value="Fatty_acid_desaturase"/>
</dbReference>
<feature type="transmembrane region" description="Helical" evidence="1">
    <location>
        <begin position="62"/>
        <end position="80"/>
    </location>
</feature>
<keyword evidence="1" id="KW-1133">Transmembrane helix</keyword>
<keyword evidence="1" id="KW-0472">Membrane</keyword>
<dbReference type="PANTHER" id="PTHR19353">
    <property type="entry name" value="FATTY ACID DESATURASE 2"/>
    <property type="match status" value="1"/>
</dbReference>
<dbReference type="GO" id="GO:0016717">
    <property type="term" value="F:oxidoreductase activity, acting on paired donors, with oxidation of a pair of donors resulting in the reduction of molecular oxygen to two molecules of water"/>
    <property type="evidence" value="ECO:0007669"/>
    <property type="project" value="TreeGrafter"/>
</dbReference>
<dbReference type="AlphaFoldDB" id="A0A1E3VU71"/>
<evidence type="ECO:0000313" key="3">
    <source>
        <dbReference type="EMBL" id="ODR96831.1"/>
    </source>
</evidence>
<dbReference type="RefSeq" id="WP_069443301.1">
    <property type="nucleotide sequence ID" value="NZ_LPWE01000003.1"/>
</dbReference>
<accession>A0A1E3VU71</accession>
<evidence type="ECO:0000313" key="4">
    <source>
        <dbReference type="Proteomes" id="UP000094172"/>
    </source>
</evidence>
<dbReference type="InterPro" id="IPR005804">
    <property type="entry name" value="FA_desaturase_dom"/>
</dbReference>
<comment type="caution">
    <text evidence="3">The sequence shown here is derived from an EMBL/GenBank/DDBJ whole genome shotgun (WGS) entry which is preliminary data.</text>
</comment>
<feature type="domain" description="Fatty acid desaturase" evidence="2">
    <location>
        <begin position="65"/>
        <end position="304"/>
    </location>
</feature>
<dbReference type="GO" id="GO:0008610">
    <property type="term" value="P:lipid biosynthetic process"/>
    <property type="evidence" value="ECO:0007669"/>
    <property type="project" value="UniProtKB-ARBA"/>
</dbReference>
<protein>
    <recommendedName>
        <fullName evidence="2">Fatty acid desaturase domain-containing protein</fullName>
    </recommendedName>
</protein>
<feature type="transmembrane region" description="Helical" evidence="1">
    <location>
        <begin position="100"/>
        <end position="117"/>
    </location>
</feature>
<name>A0A1E3VU71_9HYPH</name>
<gene>
    <name evidence="3" type="ORF">AUC70_13640</name>
</gene>
<proteinExistence type="predicted"/>
<feature type="transmembrane region" description="Helical" evidence="1">
    <location>
        <begin position="213"/>
        <end position="232"/>
    </location>
</feature>
<reference evidence="3 4" key="1">
    <citation type="journal article" date="2016" name="Environ. Microbiol.">
        <title>New Methyloceanibacter diversity from North Sea sediments includes methanotroph containing solely the soluble methane monooxygenase.</title>
        <authorList>
            <person name="Vekeman B."/>
            <person name="Kerckhof F.M."/>
            <person name="Cremers G."/>
            <person name="de Vos P."/>
            <person name="Vandamme P."/>
            <person name="Boon N."/>
            <person name="Op den Camp H.J."/>
            <person name="Heylen K."/>
        </authorList>
    </citation>
    <scope>NUCLEOTIDE SEQUENCE [LARGE SCALE GENOMIC DNA]</scope>
    <source>
        <strain evidence="3 4">R-67176</strain>
    </source>
</reference>
<feature type="transmembrane region" description="Helical" evidence="1">
    <location>
        <begin position="38"/>
        <end position="56"/>
    </location>
</feature>